<keyword evidence="4" id="KW-0238">DNA-binding</keyword>
<dbReference type="RefSeq" id="WP_047977146.1">
    <property type="nucleotide sequence ID" value="NZ_JWIZ01000042.1"/>
</dbReference>
<dbReference type="InterPro" id="IPR036388">
    <property type="entry name" value="WH-like_DNA-bd_sf"/>
</dbReference>
<evidence type="ECO:0000313" key="8">
    <source>
        <dbReference type="Proteomes" id="UP000036270"/>
    </source>
</evidence>
<comment type="caution">
    <text evidence="7">The sequence shown here is derived from an EMBL/GenBank/DDBJ whole genome shotgun (WGS) entry which is preliminary data.</text>
</comment>
<dbReference type="PROSITE" id="PS50949">
    <property type="entry name" value="HTH_GNTR"/>
    <property type="match status" value="1"/>
</dbReference>
<dbReference type="SUPFAM" id="SSF53383">
    <property type="entry name" value="PLP-dependent transferases"/>
    <property type="match status" value="1"/>
</dbReference>
<dbReference type="Pfam" id="PF00155">
    <property type="entry name" value="Aminotran_1_2"/>
    <property type="match status" value="1"/>
</dbReference>
<proteinExistence type="inferred from homology"/>
<keyword evidence="3" id="KW-0805">Transcription regulation</keyword>
<dbReference type="PANTHER" id="PTHR46577">
    <property type="entry name" value="HTH-TYPE TRANSCRIPTIONAL REGULATORY PROTEIN GABR"/>
    <property type="match status" value="1"/>
</dbReference>
<dbReference type="EMBL" id="JWIZ01000042">
    <property type="protein sequence ID" value="KMK51264.1"/>
    <property type="molecule type" value="Genomic_DNA"/>
</dbReference>
<feature type="domain" description="HTH gntR-type" evidence="6">
    <location>
        <begin position="14"/>
        <end position="82"/>
    </location>
</feature>
<dbReference type="SUPFAM" id="SSF46785">
    <property type="entry name" value="Winged helix' DNA-binding domain"/>
    <property type="match status" value="1"/>
</dbReference>
<dbReference type="Pfam" id="PF00392">
    <property type="entry name" value="GntR"/>
    <property type="match status" value="1"/>
</dbReference>
<dbReference type="AlphaFoldDB" id="A0A0J5P738"/>
<dbReference type="CDD" id="cd00609">
    <property type="entry name" value="AAT_like"/>
    <property type="match status" value="1"/>
</dbReference>
<dbReference type="GO" id="GO:0003677">
    <property type="term" value="F:DNA binding"/>
    <property type="evidence" value="ECO:0007669"/>
    <property type="project" value="UniProtKB-KW"/>
</dbReference>
<dbReference type="CDD" id="cd07377">
    <property type="entry name" value="WHTH_GntR"/>
    <property type="match status" value="1"/>
</dbReference>
<dbReference type="PANTHER" id="PTHR46577:SF1">
    <property type="entry name" value="HTH-TYPE TRANSCRIPTIONAL REGULATORY PROTEIN GABR"/>
    <property type="match status" value="1"/>
</dbReference>
<dbReference type="SMART" id="SM00345">
    <property type="entry name" value="HTH_GNTR"/>
    <property type="match status" value="1"/>
</dbReference>
<dbReference type="InterPro" id="IPR015424">
    <property type="entry name" value="PyrdxlP-dep_Trfase"/>
</dbReference>
<dbReference type="InterPro" id="IPR015421">
    <property type="entry name" value="PyrdxlP-dep_Trfase_major"/>
</dbReference>
<dbReference type="STRING" id="67855.RO21_07315"/>
<dbReference type="InterPro" id="IPR051446">
    <property type="entry name" value="HTH_trans_reg/aminotransferase"/>
</dbReference>
<gene>
    <name evidence="7" type="ORF">RO21_07315</name>
</gene>
<dbReference type="PATRIC" id="fig|67855.3.peg.1496"/>
<evidence type="ECO:0000256" key="2">
    <source>
        <dbReference type="ARBA" id="ARBA00022898"/>
    </source>
</evidence>
<evidence type="ECO:0000256" key="1">
    <source>
        <dbReference type="ARBA" id="ARBA00005384"/>
    </source>
</evidence>
<dbReference type="InterPro" id="IPR000524">
    <property type="entry name" value="Tscrpt_reg_HTH_GntR"/>
</dbReference>
<dbReference type="InterPro" id="IPR036390">
    <property type="entry name" value="WH_DNA-bd_sf"/>
</dbReference>
<dbReference type="Gene3D" id="1.10.10.10">
    <property type="entry name" value="Winged helix-like DNA-binding domain superfamily/Winged helix DNA-binding domain"/>
    <property type="match status" value="1"/>
</dbReference>
<dbReference type="InterPro" id="IPR004839">
    <property type="entry name" value="Aminotransferase_I/II_large"/>
</dbReference>
<keyword evidence="2" id="KW-0663">Pyridoxal phosphate</keyword>
<dbReference type="Proteomes" id="UP000036270">
    <property type="component" value="Unassembled WGS sequence"/>
</dbReference>
<evidence type="ECO:0000259" key="6">
    <source>
        <dbReference type="PROSITE" id="PS50949"/>
    </source>
</evidence>
<name>A0A0J5P738_9PAST</name>
<reference evidence="7 8" key="1">
    <citation type="submission" date="2014-12" db="EMBL/GenBank/DDBJ databases">
        <title>Reclassification of Actinobacillus muris as Muribacter muris.</title>
        <authorList>
            <person name="Christensen H."/>
            <person name="Nicklas W."/>
            <person name="Bisgaard M."/>
        </authorList>
    </citation>
    <scope>NUCLEOTIDE SEQUENCE [LARGE SCALE GENOMIC DNA]</scope>
    <source>
        <strain evidence="7 8">Ackerman80-443D</strain>
    </source>
</reference>
<accession>A0A0J5P738</accession>
<evidence type="ECO:0000256" key="5">
    <source>
        <dbReference type="ARBA" id="ARBA00023163"/>
    </source>
</evidence>
<keyword evidence="8" id="KW-1185">Reference proteome</keyword>
<keyword evidence="5" id="KW-0804">Transcription</keyword>
<sequence>MQKLAYHLDKSAPLPLYEQLYQQIKTAIHRQELQLGDRLPSKRKLCQYLHISQNTVESAYDQLIAEGYVESHPRRGFYVCFQAELDFPQTAAVLQKMPANPPLVRPQFDFNPNAIDTVHFPFQQWKKSGQGLYHSASQHLLPLDAAQGDLDLRQQIADYLAAARGIHCQAAQIIIGAGVEYCIQHLILLFNQLYPDRPFYYGMEHYGYPKVEKILQLYQKPIIKLPLNAQYQLDLDFLFRQPVNIAYVTPSNVYPFGQVIPISQRQALLEWAEAQPCRFIIEDDYDSEFRYKGKPIPALKSLDKQHKVIYLGSFSKLLMPSLRLTFMILPPALLDLYQHYCACFHCPISRFEQYRLARFIQHGYFEKHLHRMRKIYRKKMELLCQLLAPYKHKISYYGEHSGFNLLIELLTETRSTETLLGLAARQKIKLYPIDYPQRRLFSLGFGNLSERQISEGLAALLAAWEIKAP</sequence>
<comment type="similarity">
    <text evidence="1">In the C-terminal section; belongs to the class-I pyridoxal-phosphate-dependent aminotransferase family.</text>
</comment>
<dbReference type="GO" id="GO:0030170">
    <property type="term" value="F:pyridoxal phosphate binding"/>
    <property type="evidence" value="ECO:0007669"/>
    <property type="project" value="InterPro"/>
</dbReference>
<evidence type="ECO:0000256" key="3">
    <source>
        <dbReference type="ARBA" id="ARBA00023015"/>
    </source>
</evidence>
<dbReference type="Gene3D" id="3.40.640.10">
    <property type="entry name" value="Type I PLP-dependent aspartate aminotransferase-like (Major domain)"/>
    <property type="match status" value="1"/>
</dbReference>
<protein>
    <submittedName>
        <fullName evidence="7">GntR family transcriptional regulator</fullName>
    </submittedName>
</protein>
<evidence type="ECO:0000256" key="4">
    <source>
        <dbReference type="ARBA" id="ARBA00023125"/>
    </source>
</evidence>
<evidence type="ECO:0000313" key="7">
    <source>
        <dbReference type="EMBL" id="KMK51264.1"/>
    </source>
</evidence>
<organism evidence="7 8">
    <name type="scientific">Muribacter muris</name>
    <dbReference type="NCBI Taxonomy" id="67855"/>
    <lineage>
        <taxon>Bacteria</taxon>
        <taxon>Pseudomonadati</taxon>
        <taxon>Pseudomonadota</taxon>
        <taxon>Gammaproteobacteria</taxon>
        <taxon>Pasteurellales</taxon>
        <taxon>Pasteurellaceae</taxon>
        <taxon>Muribacter</taxon>
    </lineage>
</organism>
<dbReference type="GO" id="GO:0003700">
    <property type="term" value="F:DNA-binding transcription factor activity"/>
    <property type="evidence" value="ECO:0007669"/>
    <property type="project" value="InterPro"/>
</dbReference>